<protein>
    <recommendedName>
        <fullName evidence="2">Cip1-like core domain-containing protein</fullName>
    </recommendedName>
</protein>
<feature type="chain" id="PRO_5025600805" description="Cip1-like core domain-containing protein" evidence="1">
    <location>
        <begin position="19"/>
        <end position="235"/>
    </location>
</feature>
<keyword evidence="1" id="KW-0732">Signal</keyword>
<evidence type="ECO:0000259" key="2">
    <source>
        <dbReference type="Pfam" id="PF21340"/>
    </source>
</evidence>
<dbReference type="Proteomes" id="UP000800038">
    <property type="component" value="Unassembled WGS sequence"/>
</dbReference>
<reference evidence="3" key="1">
    <citation type="journal article" date="2020" name="Stud. Mycol.">
        <title>101 Dothideomycetes genomes: a test case for predicting lifestyles and emergence of pathogens.</title>
        <authorList>
            <person name="Haridas S."/>
            <person name="Albert R."/>
            <person name="Binder M."/>
            <person name="Bloem J."/>
            <person name="Labutti K."/>
            <person name="Salamov A."/>
            <person name="Andreopoulos B."/>
            <person name="Baker S."/>
            <person name="Barry K."/>
            <person name="Bills G."/>
            <person name="Bluhm B."/>
            <person name="Cannon C."/>
            <person name="Castanera R."/>
            <person name="Culley D."/>
            <person name="Daum C."/>
            <person name="Ezra D."/>
            <person name="Gonzalez J."/>
            <person name="Henrissat B."/>
            <person name="Kuo A."/>
            <person name="Liang C."/>
            <person name="Lipzen A."/>
            <person name="Lutzoni F."/>
            <person name="Magnuson J."/>
            <person name="Mondo S."/>
            <person name="Nolan M."/>
            <person name="Ohm R."/>
            <person name="Pangilinan J."/>
            <person name="Park H.-J."/>
            <person name="Ramirez L."/>
            <person name="Alfaro M."/>
            <person name="Sun H."/>
            <person name="Tritt A."/>
            <person name="Yoshinaga Y."/>
            <person name="Zwiers L.-H."/>
            <person name="Turgeon B."/>
            <person name="Goodwin S."/>
            <person name="Spatafora J."/>
            <person name="Crous P."/>
            <person name="Grigoriev I."/>
        </authorList>
    </citation>
    <scope>NUCLEOTIDE SEQUENCE</scope>
    <source>
        <strain evidence="3">CBS 161.51</strain>
    </source>
</reference>
<name>A0A6A5SHM6_9PLEO</name>
<dbReference type="OrthoDB" id="5313668at2759"/>
<proteinExistence type="predicted"/>
<sequence length="235" mass="25219">MFRQTALLALALAPFSLAQVSESFENGWDQTAWPTYAQDCSQGGKVTLDSTTAHTGKNSIRVDGAGGYCGHIFVGTTKIPAGDVYVRTWLKASNALTDSHVSFITMPDAAQGTNKHLRIGGQSKILMYNRETDDATLPDLSPQGIAASKPLPTNTWTCFEYHLGTDGSVETWLNNATVAGLTVKPGVANANAGQWQRSSTKPKITGVYFGWESYGGDVNTFWYDDIVVGGARIGC</sequence>
<evidence type="ECO:0000313" key="4">
    <source>
        <dbReference type="Proteomes" id="UP000800038"/>
    </source>
</evidence>
<feature type="domain" description="Cip1-like core" evidence="2">
    <location>
        <begin position="23"/>
        <end position="229"/>
    </location>
</feature>
<dbReference type="AlphaFoldDB" id="A0A6A5SHM6"/>
<dbReference type="Pfam" id="PF21340">
    <property type="entry name" value="Polysacc_lyase-like"/>
    <property type="match status" value="1"/>
</dbReference>
<dbReference type="Gene3D" id="2.60.120.200">
    <property type="match status" value="1"/>
</dbReference>
<organism evidence="3 4">
    <name type="scientific">Clathrospora elynae</name>
    <dbReference type="NCBI Taxonomy" id="706981"/>
    <lineage>
        <taxon>Eukaryota</taxon>
        <taxon>Fungi</taxon>
        <taxon>Dikarya</taxon>
        <taxon>Ascomycota</taxon>
        <taxon>Pezizomycotina</taxon>
        <taxon>Dothideomycetes</taxon>
        <taxon>Pleosporomycetidae</taxon>
        <taxon>Pleosporales</taxon>
        <taxon>Diademaceae</taxon>
        <taxon>Clathrospora</taxon>
    </lineage>
</organism>
<feature type="signal peptide" evidence="1">
    <location>
        <begin position="1"/>
        <end position="18"/>
    </location>
</feature>
<dbReference type="EMBL" id="ML976088">
    <property type="protein sequence ID" value="KAF1939098.1"/>
    <property type="molecule type" value="Genomic_DNA"/>
</dbReference>
<evidence type="ECO:0000256" key="1">
    <source>
        <dbReference type="SAM" id="SignalP"/>
    </source>
</evidence>
<gene>
    <name evidence="3" type="ORF">EJ02DRAFT_409153</name>
</gene>
<evidence type="ECO:0000313" key="3">
    <source>
        <dbReference type="EMBL" id="KAF1939098.1"/>
    </source>
</evidence>
<keyword evidence="4" id="KW-1185">Reference proteome</keyword>
<accession>A0A6A5SHM6</accession>
<dbReference type="InterPro" id="IPR048955">
    <property type="entry name" value="Cip1-like_core"/>
</dbReference>